<evidence type="ECO:0000313" key="4">
    <source>
        <dbReference type="EMBL" id="MBB4740825.1"/>
    </source>
</evidence>
<dbReference type="PROSITE" id="PS51186">
    <property type="entry name" value="GNAT"/>
    <property type="match status" value="1"/>
</dbReference>
<comment type="caution">
    <text evidence="4">The sequence shown here is derived from an EMBL/GenBank/DDBJ whole genome shotgun (WGS) entry which is preliminary data.</text>
</comment>
<gene>
    <name evidence="4" type="ORF">BJY16_004284</name>
</gene>
<dbReference type="GO" id="GO:0005840">
    <property type="term" value="C:ribosome"/>
    <property type="evidence" value="ECO:0007669"/>
    <property type="project" value="UniProtKB-KW"/>
</dbReference>
<dbReference type="InterPro" id="IPR050832">
    <property type="entry name" value="Bact_Acetyltransf"/>
</dbReference>
<feature type="domain" description="N-acetyltransferase" evidence="3">
    <location>
        <begin position="4"/>
        <end position="167"/>
    </location>
</feature>
<dbReference type="EMBL" id="JACHNB010000001">
    <property type="protein sequence ID" value="MBB4740825.1"/>
    <property type="molecule type" value="Genomic_DNA"/>
</dbReference>
<dbReference type="AlphaFoldDB" id="A0A7W7GYR5"/>
<reference evidence="4 5" key="1">
    <citation type="submission" date="2020-08" db="EMBL/GenBank/DDBJ databases">
        <title>Sequencing the genomes of 1000 actinobacteria strains.</title>
        <authorList>
            <person name="Klenk H.-P."/>
        </authorList>
    </citation>
    <scope>NUCLEOTIDE SEQUENCE [LARGE SCALE GENOMIC DNA]</scope>
    <source>
        <strain evidence="4 5">DSM 45809</strain>
    </source>
</reference>
<evidence type="ECO:0000313" key="5">
    <source>
        <dbReference type="Proteomes" id="UP000546162"/>
    </source>
</evidence>
<organism evidence="4 5">
    <name type="scientific">Actinoplanes octamycinicus</name>
    <dbReference type="NCBI Taxonomy" id="135948"/>
    <lineage>
        <taxon>Bacteria</taxon>
        <taxon>Bacillati</taxon>
        <taxon>Actinomycetota</taxon>
        <taxon>Actinomycetes</taxon>
        <taxon>Micromonosporales</taxon>
        <taxon>Micromonosporaceae</taxon>
        <taxon>Actinoplanes</taxon>
    </lineage>
</organism>
<dbReference type="InterPro" id="IPR016181">
    <property type="entry name" value="Acyl_CoA_acyltransferase"/>
</dbReference>
<dbReference type="RefSeq" id="WP_185041380.1">
    <property type="nucleotide sequence ID" value="NZ_BAABFG010000005.1"/>
</dbReference>
<protein>
    <submittedName>
        <fullName evidence="4">Ribosomal protein S18 acetylase RimI-like enzyme</fullName>
    </submittedName>
</protein>
<dbReference type="Gene3D" id="3.40.630.30">
    <property type="match status" value="1"/>
</dbReference>
<dbReference type="Proteomes" id="UP000546162">
    <property type="component" value="Unassembled WGS sequence"/>
</dbReference>
<keyword evidence="1" id="KW-0808">Transferase</keyword>
<keyword evidence="4" id="KW-0687">Ribonucleoprotein</keyword>
<proteinExistence type="predicted"/>
<keyword evidence="2" id="KW-0012">Acyltransferase</keyword>
<evidence type="ECO:0000256" key="1">
    <source>
        <dbReference type="ARBA" id="ARBA00022679"/>
    </source>
</evidence>
<dbReference type="InterPro" id="IPR000182">
    <property type="entry name" value="GNAT_dom"/>
</dbReference>
<evidence type="ECO:0000259" key="3">
    <source>
        <dbReference type="PROSITE" id="PS51186"/>
    </source>
</evidence>
<dbReference type="GO" id="GO:0016747">
    <property type="term" value="F:acyltransferase activity, transferring groups other than amino-acyl groups"/>
    <property type="evidence" value="ECO:0007669"/>
    <property type="project" value="InterPro"/>
</dbReference>
<sequence>MGDVEVRLVGPGGLSAVDALVLAELVRELVAGGAALGWVEPPPVPEVVALFAEELTLAVAYVGLTPVGFGYWRRYARPTHRVNADIEKVAVSPKHQGRGVGRAMVSALIEAAREQGIEVLTLDVRGDNVRAAALYESLSFRRYGVLERFVAFGDDRYDKLLYALDLRAASKT</sequence>
<accession>A0A7W7GYR5</accession>
<keyword evidence="5" id="KW-1185">Reference proteome</keyword>
<keyword evidence="4" id="KW-0689">Ribosomal protein</keyword>
<dbReference type="SUPFAM" id="SSF55729">
    <property type="entry name" value="Acyl-CoA N-acyltransferases (Nat)"/>
    <property type="match status" value="1"/>
</dbReference>
<dbReference type="CDD" id="cd04301">
    <property type="entry name" value="NAT_SF"/>
    <property type="match status" value="1"/>
</dbReference>
<name>A0A7W7GYR5_9ACTN</name>
<dbReference type="Pfam" id="PF00583">
    <property type="entry name" value="Acetyltransf_1"/>
    <property type="match status" value="1"/>
</dbReference>
<dbReference type="PANTHER" id="PTHR43877">
    <property type="entry name" value="AMINOALKYLPHOSPHONATE N-ACETYLTRANSFERASE-RELATED-RELATED"/>
    <property type="match status" value="1"/>
</dbReference>
<evidence type="ECO:0000256" key="2">
    <source>
        <dbReference type="ARBA" id="ARBA00023315"/>
    </source>
</evidence>